<gene>
    <name evidence="1" type="ORF">BS50DRAFT_588272</name>
</gene>
<dbReference type="Proteomes" id="UP000240883">
    <property type="component" value="Unassembled WGS sequence"/>
</dbReference>
<dbReference type="AlphaFoldDB" id="A0A2T2NQD2"/>
<reference evidence="1 2" key="1">
    <citation type="journal article" date="2018" name="Front. Microbiol.">
        <title>Genome-Wide Analysis of Corynespora cassiicola Leaf Fall Disease Putative Effectors.</title>
        <authorList>
            <person name="Lopez D."/>
            <person name="Ribeiro S."/>
            <person name="Label P."/>
            <person name="Fumanal B."/>
            <person name="Venisse J.S."/>
            <person name="Kohler A."/>
            <person name="de Oliveira R.R."/>
            <person name="Labutti K."/>
            <person name="Lipzen A."/>
            <person name="Lail K."/>
            <person name="Bauer D."/>
            <person name="Ohm R.A."/>
            <person name="Barry K.W."/>
            <person name="Spatafora J."/>
            <person name="Grigoriev I.V."/>
            <person name="Martin F.M."/>
            <person name="Pujade-Renaud V."/>
        </authorList>
    </citation>
    <scope>NUCLEOTIDE SEQUENCE [LARGE SCALE GENOMIC DNA]</scope>
    <source>
        <strain evidence="1 2">Philippines</strain>
    </source>
</reference>
<sequence>MCTASKFVSWGDLVDEEEDHDAAIASLEGLWKDRMAIEKRKRGYIPESVANTSFTQWLDIQHELENLAHGTVKWSKEKKTWLIKGEDGSKEVGEEDELLKKLIAQDPEFNKRPCATLDPCPPKPQTLDKNEVADSIPLMISSAELDKFMEWSVREHLENRKLKGALLRVHEKKAAIEQLIILRFGEELSNAVANSADHKAFVEMMSPDLLAKYKEKEEVEAVKKAYQQKLKQLCQEDPHVETLAAARVEELLEERFDEKLRVEYSSLKESIKFPLYDYIADDAGHWCEKYYKETEEMFGKKARQDKRNLVRERDFIYNHLKAMADPLFDKGESVQLPRGENDPVYANHNHPYWKGICLGVWLFQKKPYRDTASPWYGADKVDGDSPLRVPRRENEVSTSYWDGIMEGMYTARDDFPEGTPRFLPGFFPWPTESE</sequence>
<organism evidence="1 2">
    <name type="scientific">Corynespora cassiicola Philippines</name>
    <dbReference type="NCBI Taxonomy" id="1448308"/>
    <lineage>
        <taxon>Eukaryota</taxon>
        <taxon>Fungi</taxon>
        <taxon>Dikarya</taxon>
        <taxon>Ascomycota</taxon>
        <taxon>Pezizomycotina</taxon>
        <taxon>Dothideomycetes</taxon>
        <taxon>Pleosporomycetidae</taxon>
        <taxon>Pleosporales</taxon>
        <taxon>Corynesporascaceae</taxon>
        <taxon>Corynespora</taxon>
    </lineage>
</organism>
<dbReference type="EMBL" id="KZ678135">
    <property type="protein sequence ID" value="PSN67288.1"/>
    <property type="molecule type" value="Genomic_DNA"/>
</dbReference>
<evidence type="ECO:0000313" key="2">
    <source>
        <dbReference type="Proteomes" id="UP000240883"/>
    </source>
</evidence>
<evidence type="ECO:0000313" key="1">
    <source>
        <dbReference type="EMBL" id="PSN67288.1"/>
    </source>
</evidence>
<accession>A0A2T2NQD2</accession>
<proteinExistence type="predicted"/>
<protein>
    <submittedName>
        <fullName evidence="1">Uncharacterized protein</fullName>
    </submittedName>
</protein>
<name>A0A2T2NQD2_CORCC</name>
<keyword evidence="2" id="KW-1185">Reference proteome</keyword>